<feature type="region of interest" description="Disordered" evidence="1">
    <location>
        <begin position="90"/>
        <end position="111"/>
    </location>
</feature>
<organism evidence="2 3">
    <name type="scientific">Alkalihalophilus lindianensis</name>
    <dbReference type="NCBI Taxonomy" id="1630542"/>
    <lineage>
        <taxon>Bacteria</taxon>
        <taxon>Bacillati</taxon>
        <taxon>Bacillota</taxon>
        <taxon>Bacilli</taxon>
        <taxon>Bacillales</taxon>
        <taxon>Bacillaceae</taxon>
        <taxon>Alkalihalophilus</taxon>
    </lineage>
</organism>
<gene>
    <name evidence="2" type="ORF">RYX56_21335</name>
</gene>
<accession>A0ABU3XG83</accession>
<dbReference type="InterPro" id="IPR019076">
    <property type="entry name" value="Spore_lipoprot_YhcN/YlaJ-like"/>
</dbReference>
<protein>
    <submittedName>
        <fullName evidence="2">YhcN/YlaJ family sporulation lipoprotein</fullName>
    </submittedName>
</protein>
<name>A0ABU3XG83_9BACI</name>
<reference evidence="2 3" key="1">
    <citation type="submission" date="2023-10" db="EMBL/GenBank/DDBJ databases">
        <title>Screening of Alkalihalobacillus lindianensis BZ-TG-R113 and Its Alleviation of Salt Stress on Rapeseed Growth.</title>
        <authorList>
            <person name="Zhao B."/>
            <person name="Guo T."/>
        </authorList>
    </citation>
    <scope>NUCLEOTIDE SEQUENCE [LARGE SCALE GENOMIC DNA]</scope>
    <source>
        <strain evidence="2 3">BZ-TG-R113</strain>
    </source>
</reference>
<evidence type="ECO:0000256" key="1">
    <source>
        <dbReference type="SAM" id="MobiDB-lite"/>
    </source>
</evidence>
<dbReference type="Proteomes" id="UP001287282">
    <property type="component" value="Unassembled WGS sequence"/>
</dbReference>
<sequence length="111" mass="12321">NYHGHLNRNIGNTGVAVDHEFQEDVTNAIRNKVANVDNVRSVRSVAYGNSVWISVKLMDDTRAADTKRAIKKAVSPDVKGKTIEVITDEGALGRERNIHNDIPQRQPAPHK</sequence>
<keyword evidence="3" id="KW-1185">Reference proteome</keyword>
<evidence type="ECO:0000313" key="3">
    <source>
        <dbReference type="Proteomes" id="UP001287282"/>
    </source>
</evidence>
<proteinExistence type="predicted"/>
<dbReference type="RefSeq" id="WP_317123985.1">
    <property type="nucleotide sequence ID" value="NZ_JAWJBA010000069.1"/>
</dbReference>
<evidence type="ECO:0000313" key="2">
    <source>
        <dbReference type="EMBL" id="MDV2686896.1"/>
    </source>
</evidence>
<dbReference type="EMBL" id="JAWJBA010000069">
    <property type="protein sequence ID" value="MDV2686896.1"/>
    <property type="molecule type" value="Genomic_DNA"/>
</dbReference>
<dbReference type="Pfam" id="PF09580">
    <property type="entry name" value="Spore_YhcN_YlaJ"/>
    <property type="match status" value="1"/>
</dbReference>
<comment type="caution">
    <text evidence="2">The sequence shown here is derived from an EMBL/GenBank/DDBJ whole genome shotgun (WGS) entry which is preliminary data.</text>
</comment>
<feature type="non-terminal residue" evidence="2">
    <location>
        <position position="1"/>
    </location>
</feature>
<keyword evidence="2" id="KW-0449">Lipoprotein</keyword>